<protein>
    <submittedName>
        <fullName evidence="1">Uncharacterized protein</fullName>
    </submittedName>
</protein>
<proteinExistence type="predicted"/>
<comment type="caution">
    <text evidence="1">The sequence shown here is derived from an EMBL/GenBank/DDBJ whole genome shotgun (WGS) entry which is preliminary data.</text>
</comment>
<sequence>MPHPVFIADENSPYGDLTTKEFFKKHQILHRESFMINNQNMKIFTQSLQPNNSPSQPQVLILILQSHNRPIKGFVAMVHGYSSKSSWLFELNTVFLLWIYKAMDILMAHLVTFLI</sequence>
<reference evidence="2" key="1">
    <citation type="journal article" date="2023" name="Nat. Plants">
        <title>Single-cell RNA sequencing provides a high-resolution roadmap for understanding the multicellular compartmentation of specialized metabolism.</title>
        <authorList>
            <person name="Sun S."/>
            <person name="Shen X."/>
            <person name="Li Y."/>
            <person name="Li Y."/>
            <person name="Wang S."/>
            <person name="Li R."/>
            <person name="Zhang H."/>
            <person name="Shen G."/>
            <person name="Guo B."/>
            <person name="Wei J."/>
            <person name="Xu J."/>
            <person name="St-Pierre B."/>
            <person name="Chen S."/>
            <person name="Sun C."/>
        </authorList>
    </citation>
    <scope>NUCLEOTIDE SEQUENCE [LARGE SCALE GENOMIC DNA]</scope>
</reference>
<organism evidence="1 2">
    <name type="scientific">Catharanthus roseus</name>
    <name type="common">Madagascar periwinkle</name>
    <name type="synonym">Vinca rosea</name>
    <dbReference type="NCBI Taxonomy" id="4058"/>
    <lineage>
        <taxon>Eukaryota</taxon>
        <taxon>Viridiplantae</taxon>
        <taxon>Streptophyta</taxon>
        <taxon>Embryophyta</taxon>
        <taxon>Tracheophyta</taxon>
        <taxon>Spermatophyta</taxon>
        <taxon>Magnoliopsida</taxon>
        <taxon>eudicotyledons</taxon>
        <taxon>Gunneridae</taxon>
        <taxon>Pentapetalae</taxon>
        <taxon>asterids</taxon>
        <taxon>lamiids</taxon>
        <taxon>Gentianales</taxon>
        <taxon>Apocynaceae</taxon>
        <taxon>Rauvolfioideae</taxon>
        <taxon>Vinceae</taxon>
        <taxon>Catharanthinae</taxon>
        <taxon>Catharanthus</taxon>
    </lineage>
</organism>
<dbReference type="EMBL" id="CM044703">
    <property type="protein sequence ID" value="KAI5671216.1"/>
    <property type="molecule type" value="Genomic_DNA"/>
</dbReference>
<dbReference type="Proteomes" id="UP001060085">
    <property type="component" value="Linkage Group LG03"/>
</dbReference>
<keyword evidence="2" id="KW-1185">Reference proteome</keyword>
<evidence type="ECO:0000313" key="2">
    <source>
        <dbReference type="Proteomes" id="UP001060085"/>
    </source>
</evidence>
<gene>
    <name evidence="1" type="ORF">M9H77_11580</name>
</gene>
<name>A0ACC0BF14_CATRO</name>
<accession>A0ACC0BF14</accession>
<evidence type="ECO:0000313" key="1">
    <source>
        <dbReference type="EMBL" id="KAI5671216.1"/>
    </source>
</evidence>